<sequence length="153" mass="16539">MIVICGGHLSAVYVYDFTNGWLDLGLIVNSLLTHSRDLICPRWPTFLVVVAIHHPISQHVVPLRNDTAPADTKSRAPVGPKPGPDKVVKRTDAGRSASAASKPGSCATNARPPHAYVIATASVAEEASPMVRTATVRRLQDHQWRTHPQTVVV</sequence>
<accession>A0A1C1CPJ2</accession>
<feature type="region of interest" description="Disordered" evidence="1">
    <location>
        <begin position="63"/>
        <end position="108"/>
    </location>
</feature>
<gene>
    <name evidence="2" type="ORF">CLCR_07682</name>
</gene>
<proteinExistence type="predicted"/>
<feature type="compositionally biased region" description="Basic and acidic residues" evidence="1">
    <location>
        <begin position="83"/>
        <end position="93"/>
    </location>
</feature>
<dbReference type="AlphaFoldDB" id="A0A1C1CPJ2"/>
<comment type="caution">
    <text evidence="2">The sequence shown here is derived from an EMBL/GenBank/DDBJ whole genome shotgun (WGS) entry which is preliminary data.</text>
</comment>
<dbReference type="Proteomes" id="UP000094526">
    <property type="component" value="Unassembled WGS sequence"/>
</dbReference>
<evidence type="ECO:0000313" key="2">
    <source>
        <dbReference type="EMBL" id="OCT50391.1"/>
    </source>
</evidence>
<keyword evidence="3" id="KW-1185">Reference proteome</keyword>
<reference evidence="2" key="1">
    <citation type="submission" date="2015-07" db="EMBL/GenBank/DDBJ databases">
        <authorList>
            <person name="Noorani M."/>
        </authorList>
    </citation>
    <scope>NUCLEOTIDE SEQUENCE [LARGE SCALE GENOMIC DNA]</scope>
    <source>
        <strain evidence="2">KSF</strain>
    </source>
</reference>
<protein>
    <submittedName>
        <fullName evidence="2">Uncharacterized protein</fullName>
    </submittedName>
</protein>
<evidence type="ECO:0000313" key="3">
    <source>
        <dbReference type="Proteomes" id="UP000094526"/>
    </source>
</evidence>
<evidence type="ECO:0000256" key="1">
    <source>
        <dbReference type="SAM" id="MobiDB-lite"/>
    </source>
</evidence>
<dbReference type="VEuPathDB" id="FungiDB:CLCR_07682"/>
<organism evidence="2 3">
    <name type="scientific">Cladophialophora carrionii</name>
    <dbReference type="NCBI Taxonomy" id="86049"/>
    <lineage>
        <taxon>Eukaryota</taxon>
        <taxon>Fungi</taxon>
        <taxon>Dikarya</taxon>
        <taxon>Ascomycota</taxon>
        <taxon>Pezizomycotina</taxon>
        <taxon>Eurotiomycetes</taxon>
        <taxon>Chaetothyriomycetidae</taxon>
        <taxon>Chaetothyriales</taxon>
        <taxon>Herpotrichiellaceae</taxon>
        <taxon>Cladophialophora</taxon>
    </lineage>
</organism>
<dbReference type="EMBL" id="LGRB01000010">
    <property type="protein sequence ID" value="OCT50391.1"/>
    <property type="molecule type" value="Genomic_DNA"/>
</dbReference>
<name>A0A1C1CPJ2_9EURO</name>